<proteinExistence type="predicted"/>
<keyword evidence="3" id="KW-1185">Reference proteome</keyword>
<accession>A0AB34J864</accession>
<feature type="domain" description="DnaJ homologue subfamily C GRV2/DNAJC13 N-terminal" evidence="1">
    <location>
        <begin position="78"/>
        <end position="123"/>
    </location>
</feature>
<dbReference type="Pfam" id="PF19432">
    <property type="entry name" value="RME-8_N"/>
    <property type="match status" value="1"/>
</dbReference>
<organism evidence="2 3">
    <name type="scientific">Prymnesium parvum</name>
    <name type="common">Toxic golden alga</name>
    <dbReference type="NCBI Taxonomy" id="97485"/>
    <lineage>
        <taxon>Eukaryota</taxon>
        <taxon>Haptista</taxon>
        <taxon>Haptophyta</taxon>
        <taxon>Prymnesiophyceae</taxon>
        <taxon>Prymnesiales</taxon>
        <taxon>Prymnesiaceae</taxon>
        <taxon>Prymnesium</taxon>
    </lineage>
</organism>
<comment type="caution">
    <text evidence="2">The sequence shown here is derived from an EMBL/GenBank/DDBJ whole genome shotgun (WGS) entry which is preliminary data.</text>
</comment>
<dbReference type="Proteomes" id="UP001515480">
    <property type="component" value="Unassembled WGS sequence"/>
</dbReference>
<dbReference type="AlphaFoldDB" id="A0AB34J864"/>
<evidence type="ECO:0000259" key="1">
    <source>
        <dbReference type="Pfam" id="PF19432"/>
    </source>
</evidence>
<reference evidence="2 3" key="1">
    <citation type="journal article" date="2024" name="Science">
        <title>Giant polyketide synthase enzymes in the biosynthesis of giant marine polyether toxins.</title>
        <authorList>
            <person name="Fallon T.R."/>
            <person name="Shende V.V."/>
            <person name="Wierzbicki I.H."/>
            <person name="Pendleton A.L."/>
            <person name="Watervoot N.F."/>
            <person name="Auber R.P."/>
            <person name="Gonzalez D.J."/>
            <person name="Wisecaver J.H."/>
            <person name="Moore B.S."/>
        </authorList>
    </citation>
    <scope>NUCLEOTIDE SEQUENCE [LARGE SCALE GENOMIC DNA]</scope>
    <source>
        <strain evidence="2 3">12B1</strain>
    </source>
</reference>
<gene>
    <name evidence="2" type="ORF">AB1Y20_002168</name>
</gene>
<name>A0AB34J864_PRYPA</name>
<sequence>MVCQLFMSEYNRIHLFGERARHRAMLAKAIAKCLASLDTSHDRDEIPGGSPLRYSVAPISNPDVKQRSAVADLKGGMLVTKVSWRGPYERTLRVEDRSLLTIDPSDSRVTNRWNLTDVIAVNTDGGRLSIRLAASACLSCGMGHTLKVEVGTAARAAAVRDGIAIACHECALENGS</sequence>
<dbReference type="InterPro" id="IPR045802">
    <property type="entry name" value="GRV2/DNAJC13_N"/>
</dbReference>
<protein>
    <recommendedName>
        <fullName evidence="1">DnaJ homologue subfamily C GRV2/DNAJC13 N-terminal domain-containing protein</fullName>
    </recommendedName>
</protein>
<evidence type="ECO:0000313" key="2">
    <source>
        <dbReference type="EMBL" id="KAL1515548.1"/>
    </source>
</evidence>
<dbReference type="EMBL" id="JBGBPQ010000011">
    <property type="protein sequence ID" value="KAL1515548.1"/>
    <property type="molecule type" value="Genomic_DNA"/>
</dbReference>
<evidence type="ECO:0000313" key="3">
    <source>
        <dbReference type="Proteomes" id="UP001515480"/>
    </source>
</evidence>